<keyword evidence="2" id="KW-0472">Membrane</keyword>
<accession>A0A7R9WW21</accession>
<reference evidence="3" key="1">
    <citation type="submission" date="2021-01" db="EMBL/GenBank/DDBJ databases">
        <authorList>
            <person name="Corre E."/>
            <person name="Pelletier E."/>
            <person name="Niang G."/>
            <person name="Scheremetjew M."/>
            <person name="Finn R."/>
            <person name="Kale V."/>
            <person name="Holt S."/>
            <person name="Cochrane G."/>
            <person name="Meng A."/>
            <person name="Brown T."/>
            <person name="Cohen L."/>
        </authorList>
    </citation>
    <scope>NUCLEOTIDE SEQUENCE</scope>
    <source>
        <strain evidence="3">CCMP3328</strain>
    </source>
</reference>
<feature type="region of interest" description="Disordered" evidence="1">
    <location>
        <begin position="154"/>
        <end position="187"/>
    </location>
</feature>
<name>A0A7R9WW21_9STRA</name>
<evidence type="ECO:0000313" key="3">
    <source>
        <dbReference type="EMBL" id="CAD8337458.1"/>
    </source>
</evidence>
<dbReference type="AlphaFoldDB" id="A0A7R9WW21"/>
<feature type="compositionally biased region" description="Low complexity" evidence="1">
    <location>
        <begin position="63"/>
        <end position="76"/>
    </location>
</feature>
<feature type="region of interest" description="Disordered" evidence="1">
    <location>
        <begin position="262"/>
        <end position="285"/>
    </location>
</feature>
<dbReference type="EMBL" id="HBEF01015296">
    <property type="protein sequence ID" value="CAD8337458.1"/>
    <property type="molecule type" value="Transcribed_RNA"/>
</dbReference>
<evidence type="ECO:0000256" key="1">
    <source>
        <dbReference type="SAM" id="MobiDB-lite"/>
    </source>
</evidence>
<feature type="region of interest" description="Disordered" evidence="1">
    <location>
        <begin position="60"/>
        <end position="92"/>
    </location>
</feature>
<feature type="compositionally biased region" description="Polar residues" evidence="1">
    <location>
        <begin position="271"/>
        <end position="281"/>
    </location>
</feature>
<feature type="transmembrane region" description="Helical" evidence="2">
    <location>
        <begin position="12"/>
        <end position="30"/>
    </location>
</feature>
<feature type="compositionally biased region" description="Low complexity" evidence="1">
    <location>
        <begin position="162"/>
        <end position="187"/>
    </location>
</feature>
<evidence type="ECO:0000256" key="2">
    <source>
        <dbReference type="SAM" id="Phobius"/>
    </source>
</evidence>
<gene>
    <name evidence="3" type="ORF">CAUS1442_LOCUS9586</name>
</gene>
<sequence>MPQQSQTSGRRWPLLPCCLVAGILWLTFNFEEIHSMAKTQQQQQQQRSITTSPLALVSDNLQSPTTAGAPAAGAASRKQMGPIPPTAILHLGPRKTATTTIQHWLKTMARYDHLLRRDRLTFRGHKESGYSHGVSQYFRSYDSSMCVSTSRAISMSQASTHQPKQSKQSSQPNYRQSSRQQSGRRYLRESSQYYATRTSTATSSDTKCDAEGTIQQSFDAWKRSIHEDARVHHRHVLFSDEDIPRLHRSYLMFQASRQSNSSRWYHHPASRSPNHKNNSTGLPRPRPVLHIIRDEVLSDYHEAGNLRITATYRRYFDWLYSEYQQEMKTRHMFAGHPMYGFVEWYRLLQDVDAMKHNHTLNGATLRDPIYSTIPHHLVEPLSRSSIDEWEQIFQTKVQIYNMHTMPKSNPHQQPGTALPLPLHWLCETIPDVAQHTCEQARLGNLTDVINSIPEQEKSSDPLYRARRIAWHAVHKKRIKFKRSVVAALRRAPGLHQPIYESIQQKLVEVTKQHGSSSTPTTPSSIMACLTETELQQLWSKSVQIQREIVPEYHQNGDGSSDIEAAWQKALSSSKFCDVDLDNLFSDGNRDGWQALFDSIASKYNALYS</sequence>
<protein>
    <submittedName>
        <fullName evidence="3">Uncharacterized protein</fullName>
    </submittedName>
</protein>
<keyword evidence="2" id="KW-0812">Transmembrane</keyword>
<proteinExistence type="predicted"/>
<organism evidence="3">
    <name type="scientific">Craspedostauros australis</name>
    <dbReference type="NCBI Taxonomy" id="1486917"/>
    <lineage>
        <taxon>Eukaryota</taxon>
        <taxon>Sar</taxon>
        <taxon>Stramenopiles</taxon>
        <taxon>Ochrophyta</taxon>
        <taxon>Bacillariophyta</taxon>
        <taxon>Bacillariophyceae</taxon>
        <taxon>Bacillariophycidae</taxon>
        <taxon>Naviculales</taxon>
        <taxon>Naviculaceae</taxon>
        <taxon>Craspedostauros</taxon>
    </lineage>
</organism>
<keyword evidence="2" id="KW-1133">Transmembrane helix</keyword>